<organism evidence="3 4">
    <name type="scientific">Phaeodactylibacter xiamenensis</name>
    <dbReference type="NCBI Taxonomy" id="1524460"/>
    <lineage>
        <taxon>Bacteria</taxon>
        <taxon>Pseudomonadati</taxon>
        <taxon>Bacteroidota</taxon>
        <taxon>Saprospiria</taxon>
        <taxon>Saprospirales</taxon>
        <taxon>Haliscomenobacteraceae</taxon>
        <taxon>Phaeodactylibacter</taxon>
    </lineage>
</organism>
<sequence>MSAYSDLYAKHKLQQAQLENAQSAYQNAAEDVGGGEEEPIQTDPETEEINLLHRQIRKLEKRLDKAQNGGEINWYAIGAAGVAILFAIGAVYIALQIRKKVKNDE</sequence>
<protein>
    <submittedName>
        <fullName evidence="3">Uncharacterized protein</fullName>
    </submittedName>
</protein>
<keyword evidence="4" id="KW-1185">Reference proteome</keyword>
<evidence type="ECO:0000256" key="2">
    <source>
        <dbReference type="SAM" id="Phobius"/>
    </source>
</evidence>
<dbReference type="AlphaFoldDB" id="A0A098S5F8"/>
<feature type="compositionally biased region" description="Acidic residues" evidence="1">
    <location>
        <begin position="33"/>
        <end position="44"/>
    </location>
</feature>
<keyword evidence="2" id="KW-0472">Membrane</keyword>
<evidence type="ECO:0000313" key="3">
    <source>
        <dbReference type="EMBL" id="KGE86437.1"/>
    </source>
</evidence>
<gene>
    <name evidence="3" type="ORF">IX84_21910</name>
</gene>
<accession>A0A098S5F8</accession>
<name>A0A098S5F8_9BACT</name>
<comment type="caution">
    <text evidence="3">The sequence shown here is derived from an EMBL/GenBank/DDBJ whole genome shotgun (WGS) entry which is preliminary data.</text>
</comment>
<reference evidence="3 4" key="1">
    <citation type="journal article" date="2014" name="Int. J. Syst. Evol. Microbiol.">
        <title>Phaeodactylibacter xiamenensis gen. nov., sp. nov., a member of the family Saprospiraceae isolated from the marine alga Phaeodactylum tricornutum.</title>
        <authorList>
            <person name="Chen Z.Jr."/>
            <person name="Lei X."/>
            <person name="Lai Q."/>
            <person name="Li Y."/>
            <person name="Zhang B."/>
            <person name="Zhang J."/>
            <person name="Zhang H."/>
            <person name="Yang L."/>
            <person name="Zheng W."/>
            <person name="Tian Y."/>
            <person name="Yu Z."/>
            <person name="Xu H.Jr."/>
            <person name="Zheng T."/>
        </authorList>
    </citation>
    <scope>NUCLEOTIDE SEQUENCE [LARGE SCALE GENOMIC DNA]</scope>
    <source>
        <strain evidence="3 4">KD52</strain>
    </source>
</reference>
<evidence type="ECO:0000313" key="4">
    <source>
        <dbReference type="Proteomes" id="UP000029736"/>
    </source>
</evidence>
<keyword evidence="2" id="KW-1133">Transmembrane helix</keyword>
<keyword evidence="2" id="KW-0812">Transmembrane</keyword>
<dbReference type="EMBL" id="JPOS01000079">
    <property type="protein sequence ID" value="KGE86437.1"/>
    <property type="molecule type" value="Genomic_DNA"/>
</dbReference>
<dbReference type="RefSeq" id="WP_044225289.1">
    <property type="nucleotide sequence ID" value="NZ_JPOS01000079.1"/>
</dbReference>
<feature type="transmembrane region" description="Helical" evidence="2">
    <location>
        <begin position="72"/>
        <end position="95"/>
    </location>
</feature>
<dbReference type="STRING" id="1524460.IX84_21910"/>
<proteinExistence type="predicted"/>
<feature type="region of interest" description="Disordered" evidence="1">
    <location>
        <begin position="22"/>
        <end position="44"/>
    </location>
</feature>
<dbReference type="Proteomes" id="UP000029736">
    <property type="component" value="Unassembled WGS sequence"/>
</dbReference>
<evidence type="ECO:0000256" key="1">
    <source>
        <dbReference type="SAM" id="MobiDB-lite"/>
    </source>
</evidence>